<feature type="transmembrane region" description="Helical" evidence="1">
    <location>
        <begin position="113"/>
        <end position="130"/>
    </location>
</feature>
<gene>
    <name evidence="2" type="ORF">AJ79_08567</name>
</gene>
<feature type="transmembrane region" description="Helical" evidence="1">
    <location>
        <begin position="57"/>
        <end position="76"/>
    </location>
</feature>
<evidence type="ECO:0000313" key="2">
    <source>
        <dbReference type="EMBL" id="PGG99300.1"/>
    </source>
</evidence>
<dbReference type="EMBL" id="PDNB01000206">
    <property type="protein sequence ID" value="PGG99300.1"/>
    <property type="molecule type" value="Genomic_DNA"/>
</dbReference>
<keyword evidence="1" id="KW-0472">Membrane</keyword>
<keyword evidence="3" id="KW-1185">Reference proteome</keyword>
<evidence type="ECO:0000313" key="3">
    <source>
        <dbReference type="Proteomes" id="UP000223968"/>
    </source>
</evidence>
<sequence length="131" mass="14418">MPDLPSTLYYASSFLCAVTIPKHILVEFKHVYKTIAQIPSSPEYACGKPVAPTGWNFGVGILAFSSRLLALMNLKWATRGGPSSWEEIGVIYTYLGTGAVMGCRYFRINMYSPLGILWAAPLMSTIAIHLQ</sequence>
<reference evidence="2 3" key="1">
    <citation type="submission" date="2017-10" db="EMBL/GenBank/DDBJ databases">
        <title>Comparative genomics in systemic dimorphic fungi from Ajellomycetaceae.</title>
        <authorList>
            <person name="Munoz J.F."/>
            <person name="Mcewen J.G."/>
            <person name="Clay O.K."/>
            <person name="Cuomo C.A."/>
        </authorList>
    </citation>
    <scope>NUCLEOTIDE SEQUENCE [LARGE SCALE GENOMIC DNA]</scope>
    <source>
        <strain evidence="2 3">UAMH5409</strain>
    </source>
</reference>
<organism evidence="2 3">
    <name type="scientific">Helicocarpus griseus UAMH5409</name>
    <dbReference type="NCBI Taxonomy" id="1447875"/>
    <lineage>
        <taxon>Eukaryota</taxon>
        <taxon>Fungi</taxon>
        <taxon>Dikarya</taxon>
        <taxon>Ascomycota</taxon>
        <taxon>Pezizomycotina</taxon>
        <taxon>Eurotiomycetes</taxon>
        <taxon>Eurotiomycetidae</taxon>
        <taxon>Onygenales</taxon>
        <taxon>Ajellomycetaceae</taxon>
        <taxon>Helicocarpus</taxon>
    </lineage>
</organism>
<accession>A0A2B7WS29</accession>
<evidence type="ECO:0000256" key="1">
    <source>
        <dbReference type="SAM" id="Phobius"/>
    </source>
</evidence>
<comment type="caution">
    <text evidence="2">The sequence shown here is derived from an EMBL/GenBank/DDBJ whole genome shotgun (WGS) entry which is preliminary data.</text>
</comment>
<keyword evidence="1" id="KW-1133">Transmembrane helix</keyword>
<keyword evidence="1" id="KW-0812">Transmembrane</keyword>
<dbReference type="AlphaFoldDB" id="A0A2B7WS29"/>
<protein>
    <submittedName>
        <fullName evidence="2">Uncharacterized protein</fullName>
    </submittedName>
</protein>
<dbReference type="Proteomes" id="UP000223968">
    <property type="component" value="Unassembled WGS sequence"/>
</dbReference>
<dbReference type="OrthoDB" id="4502040at2759"/>
<name>A0A2B7WS29_9EURO</name>
<proteinExistence type="predicted"/>
<dbReference type="STRING" id="1447875.A0A2B7WS29"/>